<keyword evidence="2" id="KW-1185">Reference proteome</keyword>
<feature type="region of interest" description="Disordered" evidence="1">
    <location>
        <begin position="47"/>
        <end position="88"/>
    </location>
</feature>
<reference evidence="3" key="1">
    <citation type="submission" date="2017-02" db="UniProtKB">
        <authorList>
            <consortium name="WormBaseParasite"/>
        </authorList>
    </citation>
    <scope>IDENTIFICATION</scope>
</reference>
<accession>A0A0M3I2X8</accession>
<dbReference type="AlphaFoldDB" id="A0A0M3I2X8"/>
<feature type="compositionally biased region" description="Basic and acidic residues" evidence="1">
    <location>
        <begin position="52"/>
        <end position="71"/>
    </location>
</feature>
<evidence type="ECO:0000256" key="1">
    <source>
        <dbReference type="SAM" id="MobiDB-lite"/>
    </source>
</evidence>
<feature type="compositionally biased region" description="Basic and acidic residues" evidence="1">
    <location>
        <begin position="78"/>
        <end position="88"/>
    </location>
</feature>
<dbReference type="WBParaSite" id="ALUE_0001092101-mRNA-1">
    <property type="protein sequence ID" value="ALUE_0001092101-mRNA-1"/>
    <property type="gene ID" value="ALUE_0001092101"/>
</dbReference>
<proteinExistence type="predicted"/>
<sequence>MRLLGTAALQKLKNAAKFHVSTFPASFEIFGISGMVTVSYETKPLWKQPPVHLDDKTRTDHKQPSGDEHLEQSGGETLAEKMRKEMAA</sequence>
<dbReference type="Proteomes" id="UP000036681">
    <property type="component" value="Unplaced"/>
</dbReference>
<evidence type="ECO:0000313" key="2">
    <source>
        <dbReference type="Proteomes" id="UP000036681"/>
    </source>
</evidence>
<organism evidence="2 3">
    <name type="scientific">Ascaris lumbricoides</name>
    <name type="common">Giant roundworm</name>
    <dbReference type="NCBI Taxonomy" id="6252"/>
    <lineage>
        <taxon>Eukaryota</taxon>
        <taxon>Metazoa</taxon>
        <taxon>Ecdysozoa</taxon>
        <taxon>Nematoda</taxon>
        <taxon>Chromadorea</taxon>
        <taxon>Rhabditida</taxon>
        <taxon>Spirurina</taxon>
        <taxon>Ascaridomorpha</taxon>
        <taxon>Ascaridoidea</taxon>
        <taxon>Ascarididae</taxon>
        <taxon>Ascaris</taxon>
    </lineage>
</organism>
<name>A0A0M3I2X8_ASCLU</name>
<protein>
    <submittedName>
        <fullName evidence="3">Uncharacterized protein</fullName>
    </submittedName>
</protein>
<evidence type="ECO:0000313" key="3">
    <source>
        <dbReference type="WBParaSite" id="ALUE_0001092101-mRNA-1"/>
    </source>
</evidence>